<dbReference type="EMBL" id="GEZM01075212">
    <property type="protein sequence ID" value="JAV64206.1"/>
    <property type="molecule type" value="Transcribed_RNA"/>
</dbReference>
<name>A0A1Y1KXW4_PHOPY</name>
<organism evidence="1">
    <name type="scientific">Photinus pyralis</name>
    <name type="common">Common eastern firefly</name>
    <name type="synonym">Lampyris pyralis</name>
    <dbReference type="NCBI Taxonomy" id="7054"/>
    <lineage>
        <taxon>Eukaryota</taxon>
        <taxon>Metazoa</taxon>
        <taxon>Ecdysozoa</taxon>
        <taxon>Arthropoda</taxon>
        <taxon>Hexapoda</taxon>
        <taxon>Insecta</taxon>
        <taxon>Pterygota</taxon>
        <taxon>Neoptera</taxon>
        <taxon>Endopterygota</taxon>
        <taxon>Coleoptera</taxon>
        <taxon>Polyphaga</taxon>
        <taxon>Elateriformia</taxon>
        <taxon>Elateroidea</taxon>
        <taxon>Lampyridae</taxon>
        <taxon>Lampyrinae</taxon>
        <taxon>Photinus</taxon>
    </lineage>
</organism>
<sequence>MYFQVSFCVGTKVFNSSGLMSIGLCLSPFAAGKHSDHVNGPFFELYPHSTAIFKTVPKNVTLSRYYSRRTKLREEAPNCGFLLSEAPIKIWYPSLNPTLSLFENTGTHSDGLPYYIFRISIGKIEENCSD</sequence>
<accession>A0A1Y1KXW4</accession>
<evidence type="ECO:0000313" key="1">
    <source>
        <dbReference type="EMBL" id="JAV64206.1"/>
    </source>
</evidence>
<protein>
    <submittedName>
        <fullName evidence="1">Uncharacterized protein</fullName>
    </submittedName>
</protein>
<reference evidence="1" key="1">
    <citation type="journal article" date="2016" name="Sci. Rep.">
        <title>Molecular characterization of firefly nuptial gifts: a multi-omics approach sheds light on postcopulatory sexual selection.</title>
        <authorList>
            <person name="Al-Wathiqui N."/>
            <person name="Fallon T.R."/>
            <person name="South A."/>
            <person name="Weng J.K."/>
            <person name="Lewis S.M."/>
        </authorList>
    </citation>
    <scope>NUCLEOTIDE SEQUENCE</scope>
</reference>
<dbReference type="AlphaFoldDB" id="A0A1Y1KXW4"/>
<proteinExistence type="predicted"/>